<dbReference type="InterPro" id="IPR014762">
    <property type="entry name" value="DNA_mismatch_repair_CS"/>
</dbReference>
<comment type="function">
    <text evidence="5">This protein is involved in the repair of mismatches in DNA. It is required for dam-dependent methyl-directed DNA mismatch repair. May act as a 'molecular matchmaker', a protein that promotes the formation of a stable complex between two or more DNA-binding proteins in an ATP-dependent manner without itself being part of a final effector complex.</text>
</comment>
<dbReference type="EMBL" id="JBELOE010000270">
    <property type="protein sequence ID" value="MER2493838.1"/>
    <property type="molecule type" value="Genomic_DNA"/>
</dbReference>
<feature type="compositionally biased region" description="Polar residues" evidence="6">
    <location>
        <begin position="348"/>
        <end position="374"/>
    </location>
</feature>
<organism evidence="9 10">
    <name type="scientific">Catenovulum sediminis</name>
    <dbReference type="NCBI Taxonomy" id="1740262"/>
    <lineage>
        <taxon>Bacteria</taxon>
        <taxon>Pseudomonadati</taxon>
        <taxon>Pseudomonadota</taxon>
        <taxon>Gammaproteobacteria</taxon>
        <taxon>Alteromonadales</taxon>
        <taxon>Alteromonadaceae</taxon>
        <taxon>Catenovulum</taxon>
    </lineage>
</organism>
<evidence type="ECO:0000313" key="9">
    <source>
        <dbReference type="EMBL" id="MER2493838.1"/>
    </source>
</evidence>
<evidence type="ECO:0000256" key="1">
    <source>
        <dbReference type="ARBA" id="ARBA00006082"/>
    </source>
</evidence>
<keyword evidence="9" id="KW-0540">Nuclease</keyword>
<dbReference type="PANTHER" id="PTHR10073:SF12">
    <property type="entry name" value="DNA MISMATCH REPAIR PROTEIN MLH1"/>
    <property type="match status" value="1"/>
</dbReference>
<dbReference type="InterPro" id="IPR042121">
    <property type="entry name" value="MutL_C_regsub"/>
</dbReference>
<dbReference type="InterPro" id="IPR020667">
    <property type="entry name" value="DNA_mismatch_repair_MutL"/>
</dbReference>
<dbReference type="Gene3D" id="3.30.1370.100">
    <property type="entry name" value="MutL, C-terminal domain, regulatory subdomain"/>
    <property type="match status" value="1"/>
</dbReference>
<proteinExistence type="inferred from homology"/>
<evidence type="ECO:0000259" key="8">
    <source>
        <dbReference type="SMART" id="SM01340"/>
    </source>
</evidence>
<name>A0ABV1RLL4_9ALTE</name>
<dbReference type="HAMAP" id="MF_00149">
    <property type="entry name" value="DNA_mis_repair"/>
    <property type="match status" value="1"/>
</dbReference>
<keyword evidence="9" id="KW-0255">Endonuclease</keyword>
<dbReference type="NCBIfam" id="NF000948">
    <property type="entry name" value="PRK00095.1-1"/>
    <property type="match status" value="1"/>
</dbReference>
<protein>
    <recommendedName>
        <fullName evidence="2 5">DNA mismatch repair protein MutL</fullName>
    </recommendedName>
</protein>
<dbReference type="Pfam" id="PF08676">
    <property type="entry name" value="MutL_C"/>
    <property type="match status" value="1"/>
</dbReference>
<dbReference type="NCBIfam" id="TIGR00585">
    <property type="entry name" value="mutl"/>
    <property type="match status" value="1"/>
</dbReference>
<dbReference type="InterPro" id="IPR002099">
    <property type="entry name" value="MutL/Mlh/PMS"/>
</dbReference>
<dbReference type="SUPFAM" id="SSF54211">
    <property type="entry name" value="Ribosomal protein S5 domain 2-like"/>
    <property type="match status" value="1"/>
</dbReference>
<keyword evidence="3 5" id="KW-0227">DNA damage</keyword>
<dbReference type="RefSeq" id="WP_350402890.1">
    <property type="nucleotide sequence ID" value="NZ_JBELOE010000270.1"/>
</dbReference>
<dbReference type="Pfam" id="PF01119">
    <property type="entry name" value="DNA_mis_repair"/>
    <property type="match status" value="1"/>
</dbReference>
<dbReference type="Pfam" id="PF13589">
    <property type="entry name" value="HATPase_c_3"/>
    <property type="match status" value="1"/>
</dbReference>
<evidence type="ECO:0000313" key="10">
    <source>
        <dbReference type="Proteomes" id="UP001467690"/>
    </source>
</evidence>
<dbReference type="InterPro" id="IPR014790">
    <property type="entry name" value="MutL_C"/>
</dbReference>
<dbReference type="InterPro" id="IPR013507">
    <property type="entry name" value="DNA_mismatch_S5_2-like"/>
</dbReference>
<dbReference type="InterPro" id="IPR020568">
    <property type="entry name" value="Ribosomal_Su5_D2-typ_SF"/>
</dbReference>
<dbReference type="CDD" id="cd03482">
    <property type="entry name" value="MutL_Trans_MutL"/>
    <property type="match status" value="1"/>
</dbReference>
<evidence type="ECO:0000256" key="6">
    <source>
        <dbReference type="SAM" id="MobiDB-lite"/>
    </source>
</evidence>
<keyword evidence="4 5" id="KW-0234">DNA repair</keyword>
<comment type="caution">
    <text evidence="9">The sequence shown here is derived from an EMBL/GenBank/DDBJ whole genome shotgun (WGS) entry which is preliminary data.</text>
</comment>
<accession>A0ABV1RLL4</accession>
<dbReference type="PANTHER" id="PTHR10073">
    <property type="entry name" value="DNA MISMATCH REPAIR PROTEIN MLH, PMS, MUTL"/>
    <property type="match status" value="1"/>
</dbReference>
<evidence type="ECO:0000259" key="7">
    <source>
        <dbReference type="SMART" id="SM00853"/>
    </source>
</evidence>
<dbReference type="Gene3D" id="3.30.230.10">
    <property type="match status" value="1"/>
</dbReference>
<dbReference type="SMART" id="SM00853">
    <property type="entry name" value="MutL_C"/>
    <property type="match status" value="1"/>
</dbReference>
<feature type="domain" description="MutL C-terminal dimerisation" evidence="7">
    <location>
        <begin position="459"/>
        <end position="596"/>
    </location>
</feature>
<dbReference type="SMART" id="SM01340">
    <property type="entry name" value="DNA_mis_repair"/>
    <property type="match status" value="1"/>
</dbReference>
<dbReference type="Gene3D" id="3.30.565.10">
    <property type="entry name" value="Histidine kinase-like ATPase, C-terminal domain"/>
    <property type="match status" value="1"/>
</dbReference>
<evidence type="ECO:0000256" key="3">
    <source>
        <dbReference type="ARBA" id="ARBA00022763"/>
    </source>
</evidence>
<keyword evidence="9" id="KW-0378">Hydrolase</keyword>
<feature type="domain" description="DNA mismatch repair protein S5" evidence="8">
    <location>
        <begin position="212"/>
        <end position="330"/>
    </location>
</feature>
<dbReference type="Proteomes" id="UP001467690">
    <property type="component" value="Unassembled WGS sequence"/>
</dbReference>
<dbReference type="GO" id="GO:0004519">
    <property type="term" value="F:endonuclease activity"/>
    <property type="evidence" value="ECO:0007669"/>
    <property type="project" value="UniProtKB-KW"/>
</dbReference>
<feature type="region of interest" description="Disordered" evidence="6">
    <location>
        <begin position="348"/>
        <end position="377"/>
    </location>
</feature>
<gene>
    <name evidence="5 9" type="primary">mutL</name>
    <name evidence="9" type="ORF">ABS311_18335</name>
</gene>
<comment type="similarity">
    <text evidence="1 5">Belongs to the DNA mismatch repair MutL/HexB family.</text>
</comment>
<evidence type="ECO:0000256" key="4">
    <source>
        <dbReference type="ARBA" id="ARBA00023204"/>
    </source>
</evidence>
<dbReference type="SUPFAM" id="SSF118116">
    <property type="entry name" value="DNA mismatch repair protein MutL"/>
    <property type="match status" value="1"/>
</dbReference>
<dbReference type="InterPro" id="IPR038973">
    <property type="entry name" value="MutL/Mlh/Pms-like"/>
</dbReference>
<keyword evidence="10" id="KW-1185">Reference proteome</keyword>
<dbReference type="PROSITE" id="PS00058">
    <property type="entry name" value="DNA_MISMATCH_REPAIR_1"/>
    <property type="match status" value="1"/>
</dbReference>
<dbReference type="CDD" id="cd16926">
    <property type="entry name" value="HATPase_MutL-MLH-PMS-like"/>
    <property type="match status" value="1"/>
</dbReference>
<reference evidence="9 10" key="1">
    <citation type="submission" date="2024-06" db="EMBL/GenBank/DDBJ databases">
        <authorList>
            <person name="Chen R.Y."/>
        </authorList>
    </citation>
    <scope>NUCLEOTIDE SEQUENCE [LARGE SCALE GENOMIC DNA]</scope>
    <source>
        <strain evidence="9 10">D2</strain>
    </source>
</reference>
<sequence length="638" mass="71118">MPIQILSPQLANQIAAGEVVERPASVVKELLENSLDAGASKIEIEIERGGSQLIRIRDNGCGIAKNELMLALSRHATSKVACLADLEQIISLGFRGEALASISSVSRLTLTSKTAQQNEAWSARAEGRDMQVEIQPAAHPIGTCVEVADLFFNTPARRRFLRTDKTEYNHIDEVVRRIALSRFDVQIKLSHNGALQRNYPAVKTDSHKNTRIQAICGRQFIESSIMVNADYDNIKITGWLGLPQAARNQNDLQYCYVNGRMMRDKLINHAIRQVYEDNIPSEMYAAYVLFIEIDPKQVDVNVHPAKHEVRFHQARIVHDFVYQALHKALQQSLQASWINDAKPLDVATSSSTSAMNSPANSSEFSRYSEPSEQRSAGVRDIASELTGAGRSLFPGQVKTSGLQQAFNKQQAVDSRQQVAQYRELLGSANSEVHTGNKPSESSENNRARLVEDNFQEWQLLTSVQGKWLLFYYQDDVFVIASHSLLVKAIQHKLTQQVAQGVVNQPLLLPTSFKINDKQRSAFEASMQLMNQLGFSFITASQDTLVVQKIPSILKDIDLSCCISTWLDGLSEIADVSQIAVIKTLACAIVEQDKNKDQKIQLWLQSYKTDASNKMHQFLKLNAKKINLADIGGSYHAGL</sequence>
<dbReference type="InterPro" id="IPR036890">
    <property type="entry name" value="HATPase_C_sf"/>
</dbReference>
<evidence type="ECO:0000256" key="5">
    <source>
        <dbReference type="HAMAP-Rule" id="MF_00149"/>
    </source>
</evidence>
<evidence type="ECO:0000256" key="2">
    <source>
        <dbReference type="ARBA" id="ARBA00021975"/>
    </source>
</evidence>
<dbReference type="InterPro" id="IPR037198">
    <property type="entry name" value="MutL_C_sf"/>
</dbReference>
<dbReference type="InterPro" id="IPR014721">
    <property type="entry name" value="Ribsml_uS5_D2-typ_fold_subgr"/>
</dbReference>
<dbReference type="SUPFAM" id="SSF55874">
    <property type="entry name" value="ATPase domain of HSP90 chaperone/DNA topoisomerase II/histidine kinase"/>
    <property type="match status" value="1"/>
</dbReference>